<dbReference type="InterPro" id="IPR046530">
    <property type="entry name" value="BIM1-like_dom"/>
</dbReference>
<protein>
    <recommendedName>
        <fullName evidence="8">Copper acquisition factor BIM1-like domain-containing protein</fullName>
    </recommendedName>
</protein>
<dbReference type="RefSeq" id="XP_024736415.1">
    <property type="nucleotide sequence ID" value="XM_024883125.1"/>
</dbReference>
<dbReference type="InParanoid" id="A0A2J6T928"/>
<evidence type="ECO:0000256" key="6">
    <source>
        <dbReference type="ARBA" id="ARBA00023180"/>
    </source>
</evidence>
<keyword evidence="10" id="KW-1185">Reference proteome</keyword>
<evidence type="ECO:0000313" key="9">
    <source>
        <dbReference type="EMBL" id="PMD59511.1"/>
    </source>
</evidence>
<dbReference type="GO" id="GO:0005886">
    <property type="term" value="C:plasma membrane"/>
    <property type="evidence" value="ECO:0007669"/>
    <property type="project" value="UniProtKB-SubCell"/>
</dbReference>
<dbReference type="OrthoDB" id="10613652at2759"/>
<dbReference type="STRING" id="1095630.A0A2J6T928"/>
<proteinExistence type="predicted"/>
<dbReference type="Proteomes" id="UP000235371">
    <property type="component" value="Unassembled WGS sequence"/>
</dbReference>
<sequence>MPQVPLPDGLNVKVGDLATIQVVEVAKSGAGLYNCVDIIFALPENVNPVNETNCFNSTDISFKDPFSNAATTTTSTPAGASRTGLWGPLSCSTSSACPTQTPCPKANEVGSKEGASGVGFPLGVLALGILGLKERDY</sequence>
<dbReference type="GeneID" id="36591202"/>
<organism evidence="9 10">
    <name type="scientific">Hyaloscypha bicolor E</name>
    <dbReference type="NCBI Taxonomy" id="1095630"/>
    <lineage>
        <taxon>Eukaryota</taxon>
        <taxon>Fungi</taxon>
        <taxon>Dikarya</taxon>
        <taxon>Ascomycota</taxon>
        <taxon>Pezizomycotina</taxon>
        <taxon>Leotiomycetes</taxon>
        <taxon>Helotiales</taxon>
        <taxon>Hyaloscyphaceae</taxon>
        <taxon>Hyaloscypha</taxon>
        <taxon>Hyaloscypha bicolor</taxon>
    </lineage>
</organism>
<evidence type="ECO:0000256" key="1">
    <source>
        <dbReference type="ARBA" id="ARBA00004609"/>
    </source>
</evidence>
<keyword evidence="3" id="KW-0336">GPI-anchor</keyword>
<dbReference type="GO" id="GO:0098552">
    <property type="term" value="C:side of membrane"/>
    <property type="evidence" value="ECO:0007669"/>
    <property type="project" value="UniProtKB-KW"/>
</dbReference>
<keyword evidence="5" id="KW-0472">Membrane</keyword>
<dbReference type="AlphaFoldDB" id="A0A2J6T928"/>
<accession>A0A2J6T928</accession>
<dbReference type="PANTHER" id="PTHR34992:SF10">
    <property type="entry name" value="COPPER ACQUISITION FACTOR BIM1-LIKE DOMAIN-CONTAINING PROTEIN"/>
    <property type="match status" value="1"/>
</dbReference>
<evidence type="ECO:0000256" key="2">
    <source>
        <dbReference type="ARBA" id="ARBA00022475"/>
    </source>
</evidence>
<dbReference type="EMBL" id="KZ613813">
    <property type="protein sequence ID" value="PMD59511.1"/>
    <property type="molecule type" value="Genomic_DNA"/>
</dbReference>
<name>A0A2J6T928_9HELO</name>
<evidence type="ECO:0000256" key="4">
    <source>
        <dbReference type="ARBA" id="ARBA00022729"/>
    </source>
</evidence>
<keyword evidence="2" id="KW-1003">Cell membrane</keyword>
<dbReference type="InterPro" id="IPR046936">
    <property type="entry name" value="BIM1-like"/>
</dbReference>
<evidence type="ECO:0000313" key="10">
    <source>
        <dbReference type="Proteomes" id="UP000235371"/>
    </source>
</evidence>
<comment type="subcellular location">
    <subcellularLocation>
        <location evidence="1">Cell membrane</location>
        <topology evidence="1">Lipid-anchor</topology>
        <topology evidence="1">GPI-anchor</topology>
    </subcellularLocation>
</comment>
<gene>
    <name evidence="9" type="ORF">K444DRAFT_629927</name>
</gene>
<keyword evidence="6" id="KW-0325">Glycoprotein</keyword>
<evidence type="ECO:0000259" key="8">
    <source>
        <dbReference type="Pfam" id="PF20238"/>
    </source>
</evidence>
<reference evidence="9 10" key="1">
    <citation type="submission" date="2016-04" db="EMBL/GenBank/DDBJ databases">
        <title>A degradative enzymes factory behind the ericoid mycorrhizal symbiosis.</title>
        <authorList>
            <consortium name="DOE Joint Genome Institute"/>
            <person name="Martino E."/>
            <person name="Morin E."/>
            <person name="Grelet G."/>
            <person name="Kuo A."/>
            <person name="Kohler A."/>
            <person name="Daghino S."/>
            <person name="Barry K."/>
            <person name="Choi C."/>
            <person name="Cichocki N."/>
            <person name="Clum A."/>
            <person name="Copeland A."/>
            <person name="Hainaut M."/>
            <person name="Haridas S."/>
            <person name="Labutti K."/>
            <person name="Lindquist E."/>
            <person name="Lipzen A."/>
            <person name="Khouja H.-R."/>
            <person name="Murat C."/>
            <person name="Ohm R."/>
            <person name="Olson A."/>
            <person name="Spatafora J."/>
            <person name="Veneault-Fourrey C."/>
            <person name="Henrissat B."/>
            <person name="Grigoriev I."/>
            <person name="Martin F."/>
            <person name="Perotto S."/>
        </authorList>
    </citation>
    <scope>NUCLEOTIDE SEQUENCE [LARGE SCALE GENOMIC DNA]</scope>
    <source>
        <strain evidence="9 10">E</strain>
    </source>
</reference>
<dbReference type="PANTHER" id="PTHR34992">
    <property type="entry name" value="HYPHAL ANASTAMOSIS-7 PROTEIN"/>
    <property type="match status" value="1"/>
</dbReference>
<evidence type="ECO:0000256" key="7">
    <source>
        <dbReference type="ARBA" id="ARBA00023288"/>
    </source>
</evidence>
<evidence type="ECO:0000256" key="3">
    <source>
        <dbReference type="ARBA" id="ARBA00022622"/>
    </source>
</evidence>
<feature type="domain" description="Copper acquisition factor BIM1-like" evidence="8">
    <location>
        <begin position="1"/>
        <end position="59"/>
    </location>
</feature>
<keyword evidence="7" id="KW-0449">Lipoprotein</keyword>
<dbReference type="Pfam" id="PF20238">
    <property type="entry name" value="BIM1-like_dom"/>
    <property type="match status" value="1"/>
</dbReference>
<evidence type="ECO:0000256" key="5">
    <source>
        <dbReference type="ARBA" id="ARBA00023136"/>
    </source>
</evidence>
<keyword evidence="4" id="KW-0732">Signal</keyword>